<dbReference type="CDD" id="cd12797">
    <property type="entry name" value="M23_peptidase"/>
    <property type="match status" value="1"/>
</dbReference>
<reference evidence="3 4" key="1">
    <citation type="submission" date="2020-08" db="EMBL/GenBank/DDBJ databases">
        <title>Genomic Encyclopedia of Type Strains, Phase IV (KMG-IV): sequencing the most valuable type-strain genomes for metagenomic binning, comparative biology and taxonomic classification.</title>
        <authorList>
            <person name="Goeker M."/>
        </authorList>
    </citation>
    <scope>NUCLEOTIDE SEQUENCE [LARGE SCALE GENOMIC DNA]</scope>
    <source>
        <strain evidence="3 4">DSM 7465</strain>
    </source>
</reference>
<accession>A0A840HTA8</accession>
<dbReference type="InterPro" id="IPR016047">
    <property type="entry name" value="M23ase_b-sheet_dom"/>
</dbReference>
<dbReference type="GO" id="GO:0004222">
    <property type="term" value="F:metalloendopeptidase activity"/>
    <property type="evidence" value="ECO:0007669"/>
    <property type="project" value="TreeGrafter"/>
</dbReference>
<evidence type="ECO:0000313" key="3">
    <source>
        <dbReference type="EMBL" id="MBB4641245.1"/>
    </source>
</evidence>
<evidence type="ECO:0000313" key="4">
    <source>
        <dbReference type="Proteomes" id="UP000575068"/>
    </source>
</evidence>
<feature type="signal peptide" evidence="1">
    <location>
        <begin position="1"/>
        <end position="30"/>
    </location>
</feature>
<dbReference type="SUPFAM" id="SSF54106">
    <property type="entry name" value="LysM domain"/>
    <property type="match status" value="1"/>
</dbReference>
<sequence>MQHPVPTSRWFLTLATVSCLSACIPPPADAPAGRPLPPKAGAEPHLPTDLVALIEAEPVWEARRVAPSAKQIAESVYTVQPDDTLRSIGNRTGAGSEILAIANGLEAPYVIRPGQKLRVPAGRYHLVSEGETGIAIARAYRIAWRDIVSRNGLEDPFILRNGQRLLLPEPGKRPQTLEERAAAFRLDIDDILTGGQPALKEGEQTAKASSTPKPLPATAAITEPSHFTGSFAWPIKGKLLSLFGQYGSGLRNDGLDIAVPKGTPILAAADGVVAYAGDEIRLFGGLVLINHGGGWVTAYGHADSLNVVRGQKVTKGQVIGLSGASGFVSEPSLHFEIRRDRKPLDPLLHLPERS</sequence>
<proteinExistence type="predicted"/>
<dbReference type="PANTHER" id="PTHR21666">
    <property type="entry name" value="PEPTIDASE-RELATED"/>
    <property type="match status" value="1"/>
</dbReference>
<dbReference type="AlphaFoldDB" id="A0A840HTA8"/>
<feature type="domain" description="LysM" evidence="2">
    <location>
        <begin position="75"/>
        <end position="119"/>
    </location>
</feature>
<name>A0A840HTA8_9SPHN</name>
<dbReference type="InterPro" id="IPR036779">
    <property type="entry name" value="LysM_dom_sf"/>
</dbReference>
<dbReference type="PANTHER" id="PTHR21666:SF270">
    <property type="entry name" value="MUREIN HYDROLASE ACTIVATOR ENVC"/>
    <property type="match status" value="1"/>
</dbReference>
<dbReference type="InterPro" id="IPR018392">
    <property type="entry name" value="LysM"/>
</dbReference>
<organism evidence="3 4">
    <name type="scientific">Rhizorhapis suberifaciens</name>
    <name type="common">corky root of lettuce</name>
    <dbReference type="NCBI Taxonomy" id="13656"/>
    <lineage>
        <taxon>Bacteria</taxon>
        <taxon>Pseudomonadati</taxon>
        <taxon>Pseudomonadota</taxon>
        <taxon>Alphaproteobacteria</taxon>
        <taxon>Sphingomonadales</taxon>
        <taxon>Sphingomonadaceae</taxon>
        <taxon>Rhizorhapis</taxon>
    </lineage>
</organism>
<dbReference type="Proteomes" id="UP000575068">
    <property type="component" value="Unassembled WGS sequence"/>
</dbReference>
<dbReference type="RefSeq" id="WP_246414788.1">
    <property type="nucleotide sequence ID" value="NZ_JACHOV010000005.1"/>
</dbReference>
<protein>
    <submittedName>
        <fullName evidence="3">Murein DD-endopeptidase MepM/ murein hydrolase activator NlpD</fullName>
    </submittedName>
</protein>
<dbReference type="EMBL" id="JACHOV010000005">
    <property type="protein sequence ID" value="MBB4641245.1"/>
    <property type="molecule type" value="Genomic_DNA"/>
</dbReference>
<feature type="domain" description="LysM" evidence="2">
    <location>
        <begin position="123"/>
        <end position="167"/>
    </location>
</feature>
<dbReference type="Pfam" id="PF01476">
    <property type="entry name" value="LysM"/>
    <property type="match status" value="2"/>
</dbReference>
<dbReference type="Gene3D" id="3.10.350.10">
    <property type="entry name" value="LysM domain"/>
    <property type="match status" value="2"/>
</dbReference>
<dbReference type="CDD" id="cd00118">
    <property type="entry name" value="LysM"/>
    <property type="match status" value="2"/>
</dbReference>
<gene>
    <name evidence="3" type="ORF">HNQ99_001550</name>
</gene>
<dbReference type="SMART" id="SM00257">
    <property type="entry name" value="LysM"/>
    <property type="match status" value="2"/>
</dbReference>
<evidence type="ECO:0000256" key="1">
    <source>
        <dbReference type="SAM" id="SignalP"/>
    </source>
</evidence>
<comment type="caution">
    <text evidence="3">The sequence shown here is derived from an EMBL/GenBank/DDBJ whole genome shotgun (WGS) entry which is preliminary data.</text>
</comment>
<dbReference type="InterPro" id="IPR050570">
    <property type="entry name" value="Cell_wall_metabolism_enzyme"/>
</dbReference>
<dbReference type="Gene3D" id="2.70.70.10">
    <property type="entry name" value="Glucose Permease (Domain IIA)"/>
    <property type="match status" value="1"/>
</dbReference>
<evidence type="ECO:0000259" key="2">
    <source>
        <dbReference type="PROSITE" id="PS51782"/>
    </source>
</evidence>
<keyword evidence="3" id="KW-0378">Hydrolase</keyword>
<dbReference type="PROSITE" id="PS51782">
    <property type="entry name" value="LYSM"/>
    <property type="match status" value="2"/>
</dbReference>
<dbReference type="SUPFAM" id="SSF51261">
    <property type="entry name" value="Duplicated hybrid motif"/>
    <property type="match status" value="1"/>
</dbReference>
<keyword evidence="1" id="KW-0732">Signal</keyword>
<keyword evidence="4" id="KW-1185">Reference proteome</keyword>
<feature type="chain" id="PRO_5033063454" evidence="1">
    <location>
        <begin position="31"/>
        <end position="354"/>
    </location>
</feature>
<dbReference type="Pfam" id="PF01551">
    <property type="entry name" value="Peptidase_M23"/>
    <property type="match status" value="1"/>
</dbReference>
<dbReference type="InterPro" id="IPR011055">
    <property type="entry name" value="Dup_hybrid_motif"/>
</dbReference>